<dbReference type="EMBL" id="FUWJ01000001">
    <property type="protein sequence ID" value="SJZ36477.1"/>
    <property type="molecule type" value="Genomic_DNA"/>
</dbReference>
<proteinExistence type="predicted"/>
<dbReference type="CDD" id="cd07302">
    <property type="entry name" value="CHD"/>
    <property type="match status" value="1"/>
</dbReference>
<reference evidence="4" key="1">
    <citation type="submission" date="2017-02" db="EMBL/GenBank/DDBJ databases">
        <authorList>
            <person name="Varghese N."/>
            <person name="Submissions S."/>
        </authorList>
    </citation>
    <scope>NUCLEOTIDE SEQUENCE [LARGE SCALE GENOMIC DNA]</scope>
    <source>
        <strain evidence="4">ATCC 27094</strain>
    </source>
</reference>
<keyword evidence="1" id="KW-1133">Transmembrane helix</keyword>
<dbReference type="GO" id="GO:0035556">
    <property type="term" value="P:intracellular signal transduction"/>
    <property type="evidence" value="ECO:0007669"/>
    <property type="project" value="InterPro"/>
</dbReference>
<feature type="transmembrane region" description="Helical" evidence="1">
    <location>
        <begin position="77"/>
        <end position="98"/>
    </location>
</feature>
<dbReference type="AlphaFoldDB" id="A0A1T4K2H9"/>
<dbReference type="InterPro" id="IPR001054">
    <property type="entry name" value="A/G_cyclase"/>
</dbReference>
<dbReference type="Gene3D" id="3.30.70.1230">
    <property type="entry name" value="Nucleotide cyclase"/>
    <property type="match status" value="1"/>
</dbReference>
<dbReference type="OrthoDB" id="9768499at2"/>
<dbReference type="InterPro" id="IPR029787">
    <property type="entry name" value="Nucleotide_cyclase"/>
</dbReference>
<feature type="transmembrane region" description="Helical" evidence="1">
    <location>
        <begin position="118"/>
        <end position="143"/>
    </location>
</feature>
<evidence type="ECO:0000256" key="1">
    <source>
        <dbReference type="SAM" id="Phobius"/>
    </source>
</evidence>
<protein>
    <submittedName>
        <fullName evidence="3">Adenylate cyclase, class 3</fullName>
    </submittedName>
</protein>
<dbReference type="STRING" id="225324.SAMN02745126_00664"/>
<dbReference type="RefSeq" id="WP_085932372.1">
    <property type="nucleotide sequence ID" value="NZ_FUWJ01000001.1"/>
</dbReference>
<feature type="domain" description="Guanylate cyclase" evidence="2">
    <location>
        <begin position="160"/>
        <end position="289"/>
    </location>
</feature>
<gene>
    <name evidence="3" type="ORF">SAMN02745126_00664</name>
</gene>
<dbReference type="GO" id="GO:0009190">
    <property type="term" value="P:cyclic nucleotide biosynthetic process"/>
    <property type="evidence" value="ECO:0007669"/>
    <property type="project" value="InterPro"/>
</dbReference>
<dbReference type="PANTHER" id="PTHR43081:SF1">
    <property type="entry name" value="ADENYLATE CYCLASE, TERMINAL-DIFFERENTIATION SPECIFIC"/>
    <property type="match status" value="1"/>
</dbReference>
<evidence type="ECO:0000313" key="3">
    <source>
        <dbReference type="EMBL" id="SJZ36477.1"/>
    </source>
</evidence>
<dbReference type="Pfam" id="PF00211">
    <property type="entry name" value="Guanylate_cyc"/>
    <property type="match status" value="1"/>
</dbReference>
<organism evidence="3 4">
    <name type="scientific">Enhydrobacter aerosaccus</name>
    <dbReference type="NCBI Taxonomy" id="225324"/>
    <lineage>
        <taxon>Bacteria</taxon>
        <taxon>Pseudomonadati</taxon>
        <taxon>Pseudomonadota</taxon>
        <taxon>Alphaproteobacteria</taxon>
        <taxon>Hyphomicrobiales</taxon>
        <taxon>Enhydrobacter</taxon>
    </lineage>
</organism>
<dbReference type="Proteomes" id="UP000190092">
    <property type="component" value="Unassembled WGS sequence"/>
</dbReference>
<keyword evidence="1" id="KW-0812">Transmembrane</keyword>
<feature type="transmembrane region" description="Helical" evidence="1">
    <location>
        <begin position="12"/>
        <end position="30"/>
    </location>
</feature>
<evidence type="ECO:0000313" key="4">
    <source>
        <dbReference type="Proteomes" id="UP000190092"/>
    </source>
</evidence>
<dbReference type="PROSITE" id="PS50125">
    <property type="entry name" value="GUANYLATE_CYCLASE_2"/>
    <property type="match status" value="1"/>
</dbReference>
<keyword evidence="1" id="KW-0472">Membrane</keyword>
<keyword evidence="4" id="KW-1185">Reference proteome</keyword>
<evidence type="ECO:0000259" key="2">
    <source>
        <dbReference type="PROSITE" id="PS50125"/>
    </source>
</evidence>
<sequence>MSLATRKRRSWRIFLWLSVGSALVSAYFGYSVGDQDTPWHSAWAGVVNSILIATPILLFEIEGRRFGLVKRLLRLPLLWYFVLRILFYVVVIVTGLVLARVIASTNGFKLDDIFRNSVVFAIAMSVSANIVFEFGGLVGFATLRNLLTGRYVKPRTEHRVFLLVDMKNSTGIAEKLGSIAFHQFLNEFFRNVSDAALDCRAEIHKYVGDEAILTWSKTRALANGECLACPFLIRERITADREVYLERFGLMPEFRAAIHYGEIVAGEIGDVRREIAFVGDTLNVAARLLDACRALGHDVLVSADTLAHTSAPDGVTVQTLPMISVRGRSAPLAIAALSQA</sequence>
<name>A0A1T4K2H9_9HYPH</name>
<dbReference type="InterPro" id="IPR050697">
    <property type="entry name" value="Adenylyl/Guanylyl_Cyclase_3/4"/>
</dbReference>
<feature type="transmembrane region" description="Helical" evidence="1">
    <location>
        <begin position="42"/>
        <end position="61"/>
    </location>
</feature>
<dbReference type="SUPFAM" id="SSF55073">
    <property type="entry name" value="Nucleotide cyclase"/>
    <property type="match status" value="1"/>
</dbReference>
<dbReference type="GO" id="GO:0004016">
    <property type="term" value="F:adenylate cyclase activity"/>
    <property type="evidence" value="ECO:0007669"/>
    <property type="project" value="UniProtKB-ARBA"/>
</dbReference>
<accession>A0A1T4K2H9</accession>
<dbReference type="PANTHER" id="PTHR43081">
    <property type="entry name" value="ADENYLATE CYCLASE, TERMINAL-DIFFERENTIATION SPECIFIC-RELATED"/>
    <property type="match status" value="1"/>
</dbReference>